<keyword evidence="1" id="KW-1133">Transmembrane helix</keyword>
<keyword evidence="1" id="KW-0812">Transmembrane</keyword>
<gene>
    <name evidence="3" type="ORF">OXX778_LOCUS7499</name>
</gene>
<dbReference type="AlphaFoldDB" id="A0A813UC31"/>
<dbReference type="Proteomes" id="UP000663879">
    <property type="component" value="Unassembled WGS sequence"/>
</dbReference>
<feature type="transmembrane region" description="Helical" evidence="1">
    <location>
        <begin position="127"/>
        <end position="143"/>
    </location>
</feature>
<comment type="caution">
    <text evidence="3">The sequence shown here is derived from an EMBL/GenBank/DDBJ whole genome shotgun (WGS) entry which is preliminary data.</text>
</comment>
<organism evidence="3 4">
    <name type="scientific">Brachionus calyciflorus</name>
    <dbReference type="NCBI Taxonomy" id="104777"/>
    <lineage>
        <taxon>Eukaryota</taxon>
        <taxon>Metazoa</taxon>
        <taxon>Spiralia</taxon>
        <taxon>Gnathifera</taxon>
        <taxon>Rotifera</taxon>
        <taxon>Eurotatoria</taxon>
        <taxon>Monogononta</taxon>
        <taxon>Pseudotrocha</taxon>
        <taxon>Ploima</taxon>
        <taxon>Brachionidae</taxon>
        <taxon>Brachionus</taxon>
    </lineage>
</organism>
<accession>A0A813UC31</accession>
<evidence type="ECO:0000256" key="1">
    <source>
        <dbReference type="SAM" id="Phobius"/>
    </source>
</evidence>
<dbReference type="SUPFAM" id="SSF57302">
    <property type="entry name" value="Snake toxin-like"/>
    <property type="match status" value="1"/>
</dbReference>
<dbReference type="EMBL" id="CAJNOC010000959">
    <property type="protein sequence ID" value="CAF0821668.1"/>
    <property type="molecule type" value="Genomic_DNA"/>
</dbReference>
<keyword evidence="2" id="KW-0732">Signal</keyword>
<evidence type="ECO:0000313" key="4">
    <source>
        <dbReference type="Proteomes" id="UP000663879"/>
    </source>
</evidence>
<name>A0A813UC31_9BILA</name>
<sequence length="144" mass="15832">MKFLIKIFILSLLNLFRLSECIKCYTCASCPDSTIVTDLPLIQESCFSCITTSMTVLSTTVITKACGLSCIETENIKCCTTDLCNGDSNSTTVSVVSTSSSFNTQSFSSSSPSQDYQYGINSSAKNLYLNFPCIFILIINFFFE</sequence>
<feature type="signal peptide" evidence="2">
    <location>
        <begin position="1"/>
        <end position="21"/>
    </location>
</feature>
<dbReference type="InterPro" id="IPR045860">
    <property type="entry name" value="Snake_toxin-like_sf"/>
</dbReference>
<protein>
    <recommendedName>
        <fullName evidence="5">Snake toxin/toxin-like domain-containing protein</fullName>
    </recommendedName>
</protein>
<keyword evidence="4" id="KW-1185">Reference proteome</keyword>
<evidence type="ECO:0008006" key="5">
    <source>
        <dbReference type="Google" id="ProtNLM"/>
    </source>
</evidence>
<feature type="chain" id="PRO_5032325798" description="Snake toxin/toxin-like domain-containing protein" evidence="2">
    <location>
        <begin position="22"/>
        <end position="144"/>
    </location>
</feature>
<keyword evidence="1" id="KW-0472">Membrane</keyword>
<evidence type="ECO:0000313" key="3">
    <source>
        <dbReference type="EMBL" id="CAF0821668.1"/>
    </source>
</evidence>
<reference evidence="3" key="1">
    <citation type="submission" date="2021-02" db="EMBL/GenBank/DDBJ databases">
        <authorList>
            <person name="Nowell W R."/>
        </authorList>
    </citation>
    <scope>NUCLEOTIDE SEQUENCE</scope>
    <source>
        <strain evidence="3">Ploen Becks lab</strain>
    </source>
</reference>
<proteinExistence type="predicted"/>
<evidence type="ECO:0000256" key="2">
    <source>
        <dbReference type="SAM" id="SignalP"/>
    </source>
</evidence>